<evidence type="ECO:0000313" key="1">
    <source>
        <dbReference type="EMBL" id="KKN29014.1"/>
    </source>
</evidence>
<organism evidence="1">
    <name type="scientific">marine sediment metagenome</name>
    <dbReference type="NCBI Taxonomy" id="412755"/>
    <lineage>
        <taxon>unclassified sequences</taxon>
        <taxon>metagenomes</taxon>
        <taxon>ecological metagenomes</taxon>
    </lineage>
</organism>
<reference evidence="1" key="1">
    <citation type="journal article" date="2015" name="Nature">
        <title>Complex archaea that bridge the gap between prokaryotes and eukaryotes.</title>
        <authorList>
            <person name="Spang A."/>
            <person name="Saw J.H."/>
            <person name="Jorgensen S.L."/>
            <person name="Zaremba-Niedzwiedzka K."/>
            <person name="Martijn J."/>
            <person name="Lind A.E."/>
            <person name="van Eijk R."/>
            <person name="Schleper C."/>
            <person name="Guy L."/>
            <person name="Ettema T.J."/>
        </authorList>
    </citation>
    <scope>NUCLEOTIDE SEQUENCE</scope>
</reference>
<comment type="caution">
    <text evidence="1">The sequence shown here is derived from an EMBL/GenBank/DDBJ whole genome shotgun (WGS) entry which is preliminary data.</text>
</comment>
<name>A0A0F9PFU1_9ZZZZ</name>
<dbReference type="AlphaFoldDB" id="A0A0F9PFU1"/>
<gene>
    <name evidence="1" type="ORF">LCGC14_0848490</name>
</gene>
<dbReference type="EMBL" id="LAZR01002518">
    <property type="protein sequence ID" value="KKN29014.1"/>
    <property type="molecule type" value="Genomic_DNA"/>
</dbReference>
<sequence length="156" mass="18108">MDSNICYNGMSMKEYKILQDVYHKTAEIGDYTNDSVTVLELSTGDLVESILNHFTKEQPELIYPTKSYFVAIIYTTLLEKHFHEPFYTALNDPELLYGNDKFFVPYSEARLVYDTVIRRLPWFPSGYCGFNDSLSQVASTIDYFNKEFGIEEKDGE</sequence>
<protein>
    <submittedName>
        <fullName evidence="1">Uncharacterized protein</fullName>
    </submittedName>
</protein>
<accession>A0A0F9PFU1</accession>
<proteinExistence type="predicted"/>